<evidence type="ECO:0000256" key="1">
    <source>
        <dbReference type="SAM" id="Phobius"/>
    </source>
</evidence>
<proteinExistence type="predicted"/>
<comment type="caution">
    <text evidence="3">The sequence shown here is derived from an EMBL/GenBank/DDBJ whole genome shotgun (WGS) entry which is preliminary data.</text>
</comment>
<feature type="transmembrane region" description="Helical" evidence="1">
    <location>
        <begin position="258"/>
        <end position="275"/>
    </location>
</feature>
<dbReference type="EMBL" id="NRRV01000030">
    <property type="protein sequence ID" value="MBK1631688.1"/>
    <property type="molecule type" value="Genomic_DNA"/>
</dbReference>
<dbReference type="Pfam" id="PF07589">
    <property type="entry name" value="PEP-CTERM"/>
    <property type="match status" value="1"/>
</dbReference>
<protein>
    <recommendedName>
        <fullName evidence="2">Ice-binding protein C-terminal domain-containing protein</fullName>
    </recommendedName>
</protein>
<keyword evidence="1" id="KW-1133">Transmembrane helix</keyword>
<evidence type="ECO:0000259" key="2">
    <source>
        <dbReference type="Pfam" id="PF07589"/>
    </source>
</evidence>
<dbReference type="Proteomes" id="UP000748752">
    <property type="component" value="Unassembled WGS sequence"/>
</dbReference>
<feature type="domain" description="Ice-binding protein C-terminal" evidence="2">
    <location>
        <begin position="257"/>
        <end position="278"/>
    </location>
</feature>
<evidence type="ECO:0000313" key="4">
    <source>
        <dbReference type="Proteomes" id="UP000748752"/>
    </source>
</evidence>
<sequence length="283" mass="29701">MPPEGRSWVKQRHFAMNLMQPKSSPALRHSLLRRVIGSGVTGLTTSALALAMSGTASAAIITVQLDFSANNDCSGVLGTNPQCSFNDSPQILKQDLVNGDGSAGETSINPIFSSIDGSEFDFSNDGGSTVLGLTGLASENGDNWKSGSWSYTRDDLTDPAVKYVSLKYARNYSILFDVDSAVTSFPGLDVCSGWDGPDADNPSSPAPSADCQTLLDLALPITSGEWGEDTELTNGLSHIMFLDSEGGDLNPPAGENPVPGTLALLGIGLAGGAVIRRRRRMTT</sequence>
<accession>A0ABS1CIM9</accession>
<keyword evidence="1" id="KW-0812">Transmembrane</keyword>
<name>A0ABS1CIM9_9GAMM</name>
<evidence type="ECO:0000313" key="3">
    <source>
        <dbReference type="EMBL" id="MBK1631688.1"/>
    </source>
</evidence>
<organism evidence="3 4">
    <name type="scientific">Thiohalocapsa halophila</name>
    <dbReference type="NCBI Taxonomy" id="69359"/>
    <lineage>
        <taxon>Bacteria</taxon>
        <taxon>Pseudomonadati</taxon>
        <taxon>Pseudomonadota</taxon>
        <taxon>Gammaproteobacteria</taxon>
        <taxon>Chromatiales</taxon>
        <taxon>Chromatiaceae</taxon>
        <taxon>Thiohalocapsa</taxon>
    </lineage>
</organism>
<keyword evidence="4" id="KW-1185">Reference proteome</keyword>
<dbReference type="InterPro" id="IPR013424">
    <property type="entry name" value="Ice-binding_C"/>
</dbReference>
<reference evidence="3 4" key="1">
    <citation type="journal article" date="2020" name="Microorganisms">
        <title>Osmotic Adaptation and Compatible Solute Biosynthesis of Phototrophic Bacteria as Revealed from Genome Analyses.</title>
        <authorList>
            <person name="Imhoff J.F."/>
            <person name="Rahn T."/>
            <person name="Kunzel S."/>
            <person name="Keller A."/>
            <person name="Neulinger S.C."/>
        </authorList>
    </citation>
    <scope>NUCLEOTIDE SEQUENCE [LARGE SCALE GENOMIC DNA]</scope>
    <source>
        <strain evidence="3 4">DSM 6210</strain>
    </source>
</reference>
<keyword evidence="1" id="KW-0472">Membrane</keyword>
<gene>
    <name evidence="3" type="ORF">CKO31_13215</name>
</gene>
<dbReference type="NCBIfam" id="TIGR02595">
    <property type="entry name" value="PEP_CTERM"/>
    <property type="match status" value="1"/>
</dbReference>